<comment type="similarity">
    <text evidence="2">Belongs to the beta/gamma-crystallin family.</text>
</comment>
<dbReference type="Gene3D" id="2.60.20.10">
    <property type="entry name" value="Crystallins"/>
    <property type="match status" value="2"/>
</dbReference>
<dbReference type="PANTHER" id="PTHR35603:SF2">
    <property type="entry name" value="OUTER MEMBRANE LIPOPROTEIN"/>
    <property type="match status" value="1"/>
</dbReference>
<keyword evidence="3" id="KW-0677">Repeat</keyword>
<sequence length="373" mass="40826">MNARTAPFHLVLVVLAVASTAFTTQASAQASFYEKEAYTGRSLSASEQVRNLRRQGFDQPAQSVVVAQGKRWEVCDEVRFRGNCMVLRPGRYPTPAAMGLNDRVASARALPNNERVADNRYAPEPVPAQLTFYARENFRGRTYSTESNVPNMKRTGFNDRAESAVVLGERWEICDNAQFRGRCVVLKPGRYPSLNAMGLGGEVTSLRVVAWDARVANNRYAPEPVPVYDSRRRRGERFFEADVTSARAVLATSGQRCWVEQERLPQVRGEPNVPAAIAGALIGGILGHQVGGGSGKDIATVGGVVAGAALGSQYGRNGQPVTQDVQRCENLPGGAQPAFWDVSYEFRGRQHQVQMAEEPGRTITVNDQGEPRQ</sequence>
<comment type="caution">
    <text evidence="8">The sequence shown here is derived from an EMBL/GenBank/DDBJ whole genome shotgun (WGS) entry which is preliminary data.</text>
</comment>
<feature type="chain" id="PRO_5045606932" evidence="6">
    <location>
        <begin position="29"/>
        <end position="373"/>
    </location>
</feature>
<name>A0ABU1WSH7_9BURK</name>
<dbReference type="PANTHER" id="PTHR35603">
    <property type="match status" value="1"/>
</dbReference>
<dbReference type="Proteomes" id="UP001265700">
    <property type="component" value="Unassembled WGS sequence"/>
</dbReference>
<dbReference type="Pfam" id="PF05433">
    <property type="entry name" value="Rick_17kDa_Anti"/>
    <property type="match status" value="1"/>
</dbReference>
<reference evidence="8 9" key="1">
    <citation type="submission" date="2023-07" db="EMBL/GenBank/DDBJ databases">
        <title>Sorghum-associated microbial communities from plants grown in Nebraska, USA.</title>
        <authorList>
            <person name="Schachtman D."/>
        </authorList>
    </citation>
    <scope>NUCLEOTIDE SEQUENCE [LARGE SCALE GENOMIC DNA]</scope>
    <source>
        <strain evidence="8 9">4249</strain>
    </source>
</reference>
<dbReference type="Pfam" id="PF00030">
    <property type="entry name" value="Crystall"/>
    <property type="match status" value="2"/>
</dbReference>
<dbReference type="InterPro" id="IPR051407">
    <property type="entry name" value="Bact_OM_lipoprot/Surf_antigen"/>
</dbReference>
<evidence type="ECO:0000256" key="6">
    <source>
        <dbReference type="SAM" id="SignalP"/>
    </source>
</evidence>
<keyword evidence="6" id="KW-0732">Signal</keyword>
<proteinExistence type="inferred from homology"/>
<evidence type="ECO:0000256" key="3">
    <source>
        <dbReference type="ARBA" id="ARBA00022737"/>
    </source>
</evidence>
<dbReference type="SMART" id="SM00247">
    <property type="entry name" value="XTALbg"/>
    <property type="match status" value="2"/>
</dbReference>
<evidence type="ECO:0000256" key="5">
    <source>
        <dbReference type="SAM" id="MobiDB-lite"/>
    </source>
</evidence>
<organism evidence="8 9">
    <name type="scientific">Hydrogenophaga palleronii</name>
    <dbReference type="NCBI Taxonomy" id="65655"/>
    <lineage>
        <taxon>Bacteria</taxon>
        <taxon>Pseudomonadati</taxon>
        <taxon>Pseudomonadota</taxon>
        <taxon>Betaproteobacteria</taxon>
        <taxon>Burkholderiales</taxon>
        <taxon>Comamonadaceae</taxon>
        <taxon>Hydrogenophaga</taxon>
    </lineage>
</organism>
<dbReference type="EMBL" id="JAVDWU010000010">
    <property type="protein sequence ID" value="MDR7152218.1"/>
    <property type="molecule type" value="Genomic_DNA"/>
</dbReference>
<dbReference type="InterPro" id="IPR011024">
    <property type="entry name" value="G_crystallin-like"/>
</dbReference>
<feature type="signal peptide" evidence="6">
    <location>
        <begin position="1"/>
        <end position="28"/>
    </location>
</feature>
<dbReference type="SUPFAM" id="SSF49695">
    <property type="entry name" value="gamma-Crystallin-like"/>
    <property type="match status" value="1"/>
</dbReference>
<gene>
    <name evidence="8" type="ORF">J2W49_004194</name>
</gene>
<evidence type="ECO:0000313" key="9">
    <source>
        <dbReference type="Proteomes" id="UP001265700"/>
    </source>
</evidence>
<protein>
    <submittedName>
        <fullName evidence="8">Uncharacterized protein YcfJ</fullName>
    </submittedName>
</protein>
<accession>A0ABU1WSH7</accession>
<evidence type="ECO:0000256" key="1">
    <source>
        <dbReference type="ARBA" id="ARBA00004370"/>
    </source>
</evidence>
<evidence type="ECO:0000256" key="2">
    <source>
        <dbReference type="ARBA" id="ARBA00009646"/>
    </source>
</evidence>
<dbReference type="PROSITE" id="PS50915">
    <property type="entry name" value="CRYSTALLIN_BETA_GAMMA"/>
    <property type="match status" value="1"/>
</dbReference>
<keyword evidence="4" id="KW-0472">Membrane</keyword>
<evidence type="ECO:0000313" key="8">
    <source>
        <dbReference type="EMBL" id="MDR7152218.1"/>
    </source>
</evidence>
<evidence type="ECO:0000259" key="7">
    <source>
        <dbReference type="PROSITE" id="PS50915"/>
    </source>
</evidence>
<dbReference type="InterPro" id="IPR008816">
    <property type="entry name" value="Gly_zipper_2TM_dom"/>
</dbReference>
<dbReference type="InterPro" id="IPR001064">
    <property type="entry name" value="Beta/gamma_crystallin"/>
</dbReference>
<dbReference type="RefSeq" id="WP_310320739.1">
    <property type="nucleotide sequence ID" value="NZ_JAVDWU010000010.1"/>
</dbReference>
<feature type="domain" description="Beta/gamma crystallin 'Greek key'" evidence="7">
    <location>
        <begin position="169"/>
        <end position="210"/>
    </location>
</feature>
<comment type="subcellular location">
    <subcellularLocation>
        <location evidence="1">Membrane</location>
    </subcellularLocation>
</comment>
<keyword evidence="9" id="KW-1185">Reference proteome</keyword>
<evidence type="ECO:0000256" key="4">
    <source>
        <dbReference type="ARBA" id="ARBA00023136"/>
    </source>
</evidence>
<feature type="region of interest" description="Disordered" evidence="5">
    <location>
        <begin position="354"/>
        <end position="373"/>
    </location>
</feature>